<proteinExistence type="predicted"/>
<dbReference type="AlphaFoldDB" id="A0A0C2GVX6"/>
<gene>
    <name evidence="2" type="ORF">ANCDUO_04027</name>
</gene>
<sequence length="394" mass="44474">MPTTIILPRDNNWIGNKHQGEVRNRSSEESNAVQHKSCAADKLENNVGCKENDEGSLKRAAFVGKPAQGETIAPPKMQGINRLVTCLIVLLYNRAAALSDDGKDRHFPHNFLVLLIAYDLECANYHELRSLSDYGTFVEDCAGKKVLGFESGVSNKFFASKLTEDEFNGLFANAVKVSFFIYIENTKFVELKMPKVRELVGGLSIRNNRLLKTFHINRAHKFVRTANGPTTVTVDGNPVLSQESYAELRHLCDYCDVFEYTKCSALDPVQPAFYSQLVSKCAGERIIKQKPGARFYLKANKMSQEQFNALFSQATHVELCINFQDMQWKEITFPKLVRLIPCGYGDPSLNIVHNLYLTAINLPVYHSEGFGRLNSMTNVVLKNNFILRPQSFNR</sequence>
<keyword evidence="3" id="KW-1185">Reference proteome</keyword>
<feature type="region of interest" description="Disordered" evidence="1">
    <location>
        <begin position="12"/>
        <end position="36"/>
    </location>
</feature>
<dbReference type="OrthoDB" id="5846479at2759"/>
<evidence type="ECO:0008006" key="4">
    <source>
        <dbReference type="Google" id="ProtNLM"/>
    </source>
</evidence>
<dbReference type="EMBL" id="KN727451">
    <property type="protein sequence ID" value="KIH65650.1"/>
    <property type="molecule type" value="Genomic_DNA"/>
</dbReference>
<evidence type="ECO:0000256" key="1">
    <source>
        <dbReference type="SAM" id="MobiDB-lite"/>
    </source>
</evidence>
<evidence type="ECO:0000313" key="2">
    <source>
        <dbReference type="EMBL" id="KIH65650.1"/>
    </source>
</evidence>
<feature type="compositionally biased region" description="Basic and acidic residues" evidence="1">
    <location>
        <begin position="18"/>
        <end position="28"/>
    </location>
</feature>
<protein>
    <recommendedName>
        <fullName evidence="4">Receptor L domain protein</fullName>
    </recommendedName>
</protein>
<organism evidence="2 3">
    <name type="scientific">Ancylostoma duodenale</name>
    <dbReference type="NCBI Taxonomy" id="51022"/>
    <lineage>
        <taxon>Eukaryota</taxon>
        <taxon>Metazoa</taxon>
        <taxon>Ecdysozoa</taxon>
        <taxon>Nematoda</taxon>
        <taxon>Chromadorea</taxon>
        <taxon>Rhabditida</taxon>
        <taxon>Rhabditina</taxon>
        <taxon>Rhabditomorpha</taxon>
        <taxon>Strongyloidea</taxon>
        <taxon>Ancylostomatidae</taxon>
        <taxon>Ancylostomatinae</taxon>
        <taxon>Ancylostoma</taxon>
    </lineage>
</organism>
<name>A0A0C2GVX6_9BILA</name>
<reference evidence="2 3" key="1">
    <citation type="submission" date="2013-12" db="EMBL/GenBank/DDBJ databases">
        <title>Draft genome of the parsitic nematode Ancylostoma duodenale.</title>
        <authorList>
            <person name="Mitreva M."/>
        </authorList>
    </citation>
    <scope>NUCLEOTIDE SEQUENCE [LARGE SCALE GENOMIC DNA]</scope>
    <source>
        <strain evidence="2 3">Zhejiang</strain>
    </source>
</reference>
<evidence type="ECO:0000313" key="3">
    <source>
        <dbReference type="Proteomes" id="UP000054047"/>
    </source>
</evidence>
<dbReference type="Proteomes" id="UP000054047">
    <property type="component" value="Unassembled WGS sequence"/>
</dbReference>
<accession>A0A0C2GVX6</accession>